<protein>
    <recommendedName>
        <fullName evidence="3">Retrotransposon gag domain-containing protein</fullName>
    </recommendedName>
</protein>
<dbReference type="Proteomes" id="UP000765509">
    <property type="component" value="Unassembled WGS sequence"/>
</dbReference>
<name>A0A9Q3BGM8_9BASI</name>
<comment type="caution">
    <text evidence="1">The sequence shown here is derived from an EMBL/GenBank/DDBJ whole genome shotgun (WGS) entry which is preliminary data.</text>
</comment>
<evidence type="ECO:0000313" key="1">
    <source>
        <dbReference type="EMBL" id="MBW0465346.1"/>
    </source>
</evidence>
<dbReference type="EMBL" id="AVOT02001016">
    <property type="protein sequence ID" value="MBW0465346.1"/>
    <property type="molecule type" value="Genomic_DNA"/>
</dbReference>
<proteinExistence type="predicted"/>
<sequence length="265" mass="30608">MKYSEKEALKQLPEASNWSKFSGVGEYDHMDLIDYIDGLCIDVPSIPDYCIAARLNTAFQGHASVWYTEMKEISGRGNWQWWKSQIIQKYSNEKELFPTKEKNFKSASGKITSIGTIIKEIITCHRKGNIRINPEFLVLEDAHIQGFLPGTEYQRMYGIYIKNSKNRHITTGKRKEKKFSLHIYHMSNQDPLEELLNGFQEGQFNANLTSKKKLSSLKILRQNIPAFAIGNETLGMIRCHDIELYLDAKRPCPSISRKPGNWERN</sequence>
<organism evidence="1 2">
    <name type="scientific">Austropuccinia psidii MF-1</name>
    <dbReference type="NCBI Taxonomy" id="1389203"/>
    <lineage>
        <taxon>Eukaryota</taxon>
        <taxon>Fungi</taxon>
        <taxon>Dikarya</taxon>
        <taxon>Basidiomycota</taxon>
        <taxon>Pucciniomycotina</taxon>
        <taxon>Pucciniomycetes</taxon>
        <taxon>Pucciniales</taxon>
        <taxon>Sphaerophragmiaceae</taxon>
        <taxon>Austropuccinia</taxon>
    </lineage>
</organism>
<gene>
    <name evidence="1" type="ORF">O181_005061</name>
</gene>
<accession>A0A9Q3BGM8</accession>
<evidence type="ECO:0008006" key="3">
    <source>
        <dbReference type="Google" id="ProtNLM"/>
    </source>
</evidence>
<keyword evidence="2" id="KW-1185">Reference proteome</keyword>
<evidence type="ECO:0000313" key="2">
    <source>
        <dbReference type="Proteomes" id="UP000765509"/>
    </source>
</evidence>
<dbReference type="AlphaFoldDB" id="A0A9Q3BGM8"/>
<reference evidence="1" key="1">
    <citation type="submission" date="2021-03" db="EMBL/GenBank/DDBJ databases">
        <title>Draft genome sequence of rust myrtle Austropuccinia psidii MF-1, a brazilian biotype.</title>
        <authorList>
            <person name="Quecine M.C."/>
            <person name="Pachon D.M.R."/>
            <person name="Bonatelli M.L."/>
            <person name="Correr F.H."/>
            <person name="Franceschini L.M."/>
            <person name="Leite T.F."/>
            <person name="Margarido G.R.A."/>
            <person name="Almeida C.A."/>
            <person name="Ferrarezi J.A."/>
            <person name="Labate C.A."/>
        </authorList>
    </citation>
    <scope>NUCLEOTIDE SEQUENCE</scope>
    <source>
        <strain evidence="1">MF-1</strain>
    </source>
</reference>